<dbReference type="KEGG" id="nba:CUN60_01580"/>
<dbReference type="PANTHER" id="PTHR34387:SF2">
    <property type="entry name" value="SLR1258 PROTEIN"/>
    <property type="match status" value="1"/>
</dbReference>
<organism evidence="1 2">
    <name type="scientific">Aquella oligotrophica</name>
    <dbReference type="NCBI Taxonomy" id="2067065"/>
    <lineage>
        <taxon>Bacteria</taxon>
        <taxon>Pseudomonadati</taxon>
        <taxon>Pseudomonadota</taxon>
        <taxon>Betaproteobacteria</taxon>
        <taxon>Neisseriales</taxon>
        <taxon>Neisseriaceae</taxon>
        <taxon>Aquella</taxon>
    </lineage>
</organism>
<evidence type="ECO:0000313" key="2">
    <source>
        <dbReference type="Proteomes" id="UP000236655"/>
    </source>
</evidence>
<dbReference type="EMBL" id="CP024847">
    <property type="protein sequence ID" value="AUR51048.1"/>
    <property type="molecule type" value="Genomic_DNA"/>
</dbReference>
<dbReference type="Gene3D" id="3.30.70.2970">
    <property type="entry name" value="Protein of unknown function (DUF541), domain 2"/>
    <property type="match status" value="1"/>
</dbReference>
<dbReference type="InterPro" id="IPR052022">
    <property type="entry name" value="26kDa_periplasmic_antigen"/>
</dbReference>
<dbReference type="PIRSF" id="PIRSF029033">
    <property type="entry name" value="UCP029033"/>
    <property type="match status" value="1"/>
</dbReference>
<dbReference type="InterPro" id="IPR016907">
    <property type="entry name" value="UCP029033"/>
</dbReference>
<evidence type="ECO:0008006" key="3">
    <source>
        <dbReference type="Google" id="ProtNLM"/>
    </source>
</evidence>
<accession>A0A2I7N3N6</accession>
<dbReference type="RefSeq" id="WP_102950348.1">
    <property type="nucleotide sequence ID" value="NZ_CP024847.1"/>
</dbReference>
<evidence type="ECO:0000313" key="1">
    <source>
        <dbReference type="EMBL" id="AUR51048.1"/>
    </source>
</evidence>
<dbReference type="Pfam" id="PF04402">
    <property type="entry name" value="SIMPL"/>
    <property type="match status" value="1"/>
</dbReference>
<keyword evidence="2" id="KW-1185">Reference proteome</keyword>
<proteinExistence type="predicted"/>
<sequence>MNKLVIAIIVSLGLASSGYFVGNGIKYFRNFDRSVEVKGLAEQTVKSDLATWSINFAVSGDTLAPLNKTISQNQKLVTDFLLQNGFKQQDIQQGTISVIDNWANQYGNNNEKLPHYQISNSVSVTTSNVDLVAKVSQNAGELVNQGVIVNNNSISYFYNSLNTIKATMLDQATQNAKQAAETFAKNTGSQVGKIKSASQGVFTISSPDGAIVNDTQNISKKVRIVTSIQFFLN</sequence>
<dbReference type="Proteomes" id="UP000236655">
    <property type="component" value="Chromosome"/>
</dbReference>
<name>A0A2I7N3N6_9NEIS</name>
<gene>
    <name evidence="1" type="ORF">CUN60_01580</name>
</gene>
<dbReference type="OrthoDB" id="9806540at2"/>
<dbReference type="AlphaFoldDB" id="A0A2I7N3N6"/>
<dbReference type="PANTHER" id="PTHR34387">
    <property type="entry name" value="SLR1258 PROTEIN"/>
    <property type="match status" value="1"/>
</dbReference>
<protein>
    <recommendedName>
        <fullName evidence="3">SIMPL domain-containing protein</fullName>
    </recommendedName>
</protein>
<reference evidence="2" key="1">
    <citation type="submission" date="2017-11" db="EMBL/GenBank/DDBJ databases">
        <authorList>
            <person name="Chan K.G."/>
            <person name="Lee L.S."/>
        </authorList>
    </citation>
    <scope>NUCLEOTIDE SEQUENCE [LARGE SCALE GENOMIC DNA]</scope>
    <source>
        <strain evidence="2">DSM 100970</strain>
    </source>
</reference>
<dbReference type="GO" id="GO:0006974">
    <property type="term" value="P:DNA damage response"/>
    <property type="evidence" value="ECO:0007669"/>
    <property type="project" value="TreeGrafter"/>
</dbReference>
<dbReference type="InterPro" id="IPR007497">
    <property type="entry name" value="SIMPL/DUF541"/>
</dbReference>